<dbReference type="InterPro" id="IPR011010">
    <property type="entry name" value="DNA_brk_join_enz"/>
</dbReference>
<keyword evidence="4 6" id="KW-0238">DNA-binding</keyword>
<dbReference type="InterPro" id="IPR044068">
    <property type="entry name" value="CB"/>
</dbReference>
<evidence type="ECO:0000313" key="9">
    <source>
        <dbReference type="EMBL" id="RXE57734.1"/>
    </source>
</evidence>
<comment type="similarity">
    <text evidence="2">Belongs to the 'phage' integrase family.</text>
</comment>
<sequence length="291" mass="33353">MDWITEYENTLKSAYKSPNTINGFVSDVQQFLEWFDITYGKEFDGQVLEQDAREFRNYLLNILRRKPATINRKMAALNSFNQFLISKGTSKVIPIKGLLMADSTEREIKTLERTEQNKLKRAIYTKCNKRDIAIYELLYNCGIRVSELISLSIQDIHLTERNGNTNYSYIIIRQGKGGKYRECPLNAQARSALMDYLKIRISSSDKVFIGQRGPLRREAVDKIIKKYCDVAGIDNISCHVLRHTFCSRLIQAGVPLPTVSRLAGHSSTETTTRFYIHTPRADKIAAVDKLL</sequence>
<protein>
    <submittedName>
        <fullName evidence="9">Integrase</fullName>
    </submittedName>
</protein>
<comment type="caution">
    <text evidence="9">The sequence shown here is derived from an EMBL/GenBank/DDBJ whole genome shotgun (WGS) entry which is preliminary data.</text>
</comment>
<accession>A0A4Q0I0J7</accession>
<keyword evidence="10" id="KW-1185">Reference proteome</keyword>
<evidence type="ECO:0000256" key="1">
    <source>
        <dbReference type="ARBA" id="ARBA00003283"/>
    </source>
</evidence>
<feature type="domain" description="Tyr recombinase" evidence="7">
    <location>
        <begin position="106"/>
        <end position="289"/>
    </location>
</feature>
<dbReference type="OrthoDB" id="184666at2"/>
<dbReference type="PANTHER" id="PTHR30349:SF81">
    <property type="entry name" value="TYROSINE RECOMBINASE XERC"/>
    <property type="match status" value="1"/>
</dbReference>
<dbReference type="RefSeq" id="WP_128706483.1">
    <property type="nucleotide sequence ID" value="NZ_RLII01000039.1"/>
</dbReference>
<dbReference type="EMBL" id="RLII01000039">
    <property type="protein sequence ID" value="RXE57734.1"/>
    <property type="molecule type" value="Genomic_DNA"/>
</dbReference>
<dbReference type="PROSITE" id="PS51900">
    <property type="entry name" value="CB"/>
    <property type="match status" value="1"/>
</dbReference>
<dbReference type="SUPFAM" id="SSF56349">
    <property type="entry name" value="DNA breaking-rejoining enzymes"/>
    <property type="match status" value="1"/>
</dbReference>
<dbReference type="AlphaFoldDB" id="A0A4Q0I0J7"/>
<reference evidence="10" key="1">
    <citation type="submission" date="2018-11" db="EMBL/GenBank/DDBJ databases">
        <title>Genome sequencing of a novel mesophilic and cellulolytic organism within the genus Hungateiclostridium.</title>
        <authorList>
            <person name="Rettenmaier R."/>
            <person name="Liebl W."/>
            <person name="Zverlov V."/>
        </authorList>
    </citation>
    <scope>NUCLEOTIDE SEQUENCE [LARGE SCALE GENOMIC DNA]</scope>
    <source>
        <strain evidence="10">N2K1</strain>
    </source>
</reference>
<evidence type="ECO:0000256" key="6">
    <source>
        <dbReference type="PROSITE-ProRule" id="PRU01248"/>
    </source>
</evidence>
<dbReference type="InterPro" id="IPR010998">
    <property type="entry name" value="Integrase_recombinase_N"/>
</dbReference>
<evidence type="ECO:0000256" key="5">
    <source>
        <dbReference type="ARBA" id="ARBA00023172"/>
    </source>
</evidence>
<evidence type="ECO:0000256" key="4">
    <source>
        <dbReference type="ARBA" id="ARBA00023125"/>
    </source>
</evidence>
<dbReference type="Gene3D" id="1.10.443.10">
    <property type="entry name" value="Intergrase catalytic core"/>
    <property type="match status" value="1"/>
</dbReference>
<dbReference type="Proteomes" id="UP000289166">
    <property type="component" value="Unassembled WGS sequence"/>
</dbReference>
<comment type="function">
    <text evidence="1">Site-specific tyrosine recombinase, which acts by catalyzing the cutting and rejoining of the recombining DNA molecules.</text>
</comment>
<keyword evidence="3" id="KW-0229">DNA integration</keyword>
<dbReference type="Gene3D" id="1.10.150.130">
    <property type="match status" value="1"/>
</dbReference>
<dbReference type="Pfam" id="PF02899">
    <property type="entry name" value="Phage_int_SAM_1"/>
    <property type="match status" value="1"/>
</dbReference>
<evidence type="ECO:0000313" key="10">
    <source>
        <dbReference type="Proteomes" id="UP000289166"/>
    </source>
</evidence>
<name>A0A4Q0I0J7_9FIRM</name>
<dbReference type="InterPro" id="IPR002104">
    <property type="entry name" value="Integrase_catalytic"/>
</dbReference>
<feature type="domain" description="Core-binding (CB)" evidence="8">
    <location>
        <begin position="1"/>
        <end position="85"/>
    </location>
</feature>
<dbReference type="GO" id="GO:0006310">
    <property type="term" value="P:DNA recombination"/>
    <property type="evidence" value="ECO:0007669"/>
    <property type="project" value="UniProtKB-KW"/>
</dbReference>
<dbReference type="InterPro" id="IPR050090">
    <property type="entry name" value="Tyrosine_recombinase_XerCD"/>
</dbReference>
<organism evidence="9 10">
    <name type="scientific">Acetivibrio mesophilus</name>
    <dbReference type="NCBI Taxonomy" id="2487273"/>
    <lineage>
        <taxon>Bacteria</taxon>
        <taxon>Bacillati</taxon>
        <taxon>Bacillota</taxon>
        <taxon>Clostridia</taxon>
        <taxon>Eubacteriales</taxon>
        <taxon>Oscillospiraceae</taxon>
        <taxon>Acetivibrio</taxon>
    </lineage>
</organism>
<evidence type="ECO:0000259" key="7">
    <source>
        <dbReference type="PROSITE" id="PS51898"/>
    </source>
</evidence>
<dbReference type="InterPro" id="IPR013762">
    <property type="entry name" value="Integrase-like_cat_sf"/>
</dbReference>
<gene>
    <name evidence="9" type="ORF">EFD62_16095</name>
</gene>
<evidence type="ECO:0000256" key="2">
    <source>
        <dbReference type="ARBA" id="ARBA00008857"/>
    </source>
</evidence>
<keyword evidence="5" id="KW-0233">DNA recombination</keyword>
<dbReference type="InterPro" id="IPR004107">
    <property type="entry name" value="Integrase_SAM-like_N"/>
</dbReference>
<dbReference type="PROSITE" id="PS51898">
    <property type="entry name" value="TYR_RECOMBINASE"/>
    <property type="match status" value="1"/>
</dbReference>
<dbReference type="GO" id="GO:0003677">
    <property type="term" value="F:DNA binding"/>
    <property type="evidence" value="ECO:0007669"/>
    <property type="project" value="UniProtKB-UniRule"/>
</dbReference>
<evidence type="ECO:0000259" key="8">
    <source>
        <dbReference type="PROSITE" id="PS51900"/>
    </source>
</evidence>
<dbReference type="Pfam" id="PF00589">
    <property type="entry name" value="Phage_integrase"/>
    <property type="match status" value="1"/>
</dbReference>
<dbReference type="GO" id="GO:0015074">
    <property type="term" value="P:DNA integration"/>
    <property type="evidence" value="ECO:0007669"/>
    <property type="project" value="UniProtKB-KW"/>
</dbReference>
<proteinExistence type="inferred from homology"/>
<dbReference type="PANTHER" id="PTHR30349">
    <property type="entry name" value="PHAGE INTEGRASE-RELATED"/>
    <property type="match status" value="1"/>
</dbReference>
<evidence type="ECO:0000256" key="3">
    <source>
        <dbReference type="ARBA" id="ARBA00022908"/>
    </source>
</evidence>